<dbReference type="SMART" id="SM00710">
    <property type="entry name" value="PbH1"/>
    <property type="match status" value="6"/>
</dbReference>
<dbReference type="RefSeq" id="WP_148732607.1">
    <property type="nucleotide sequence ID" value="NZ_VSSB01000001.1"/>
</dbReference>
<dbReference type="Pfam" id="PF13229">
    <property type="entry name" value="Beta_helix"/>
    <property type="match status" value="1"/>
</dbReference>
<dbReference type="InterPro" id="IPR011050">
    <property type="entry name" value="Pectin_lyase_fold/virulence"/>
</dbReference>
<organism evidence="3 4">
    <name type="scientific">Agromyces mariniharenae</name>
    <dbReference type="NCBI Taxonomy" id="2604423"/>
    <lineage>
        <taxon>Bacteria</taxon>
        <taxon>Bacillati</taxon>
        <taxon>Actinomycetota</taxon>
        <taxon>Actinomycetes</taxon>
        <taxon>Micrococcales</taxon>
        <taxon>Microbacteriaceae</taxon>
        <taxon>Agromyces</taxon>
    </lineage>
</organism>
<sequence length="1358" mass="140373">MSLSLSIRRPVAAVAVSLAALLGAGLPAVLVVPAAAAATAAGESFVGFTEKSALEAEGRGVVSNRQLLVEDGSAPAGAGTTYYVDSAAGDDALAGTSAETAWKSFAKVNATVFQPGDRILLKAGSTWTAQGDEVAREAYDYTTWSGGVGTDVPGADATALLAPKGSGTVDRPVVLSSYGDGAAPELNGRGVVNDVVQLTNQEHWDISNLEISNMTDGFDPSDFAPKANLGQVPGEENPQTGDVRGIHVQGENAGTLRGYDIHNVYIRDVSGVMWSVSGAGLDRSKRTGGILFEGLKGDAQTVSRFEDVSVHGNFIANTAFANLIFKQFSGMGTNRYQDLDPGWGDRAVGKASSTGVITEDPDWRPHSNIHISGNYLTNRDTEYGWDSMYLTSVQGATVEDNLIDGAGVSGIEMYYSDNIVVQDNEVAELEPRTGAADSNGIDPDRGATNILIQGNYVHDSGEGILLCGFSFGSAVVRYNIIQDVDRNYVNPHGDSGVNVIYNNLMYNTERPLKNNTVGFFESSGSASSYLVAKNPHWVLNNVFLNARDDVSGAAFRTEFPGVTFSNNSYWGPMVTAPTADAHATVTDPLLGGNPADDILNAEPTSAASPLISAGAPVDLAIIAPGFGVTGNSGESRLPISVDFFGQPLSTPPNVGPTSYEPAAGHGLVSGLVSDAFGTPVPGATVSYGTGMATADVRGRYAVEAAAGEYALTPSADGYAPGAPVAVTLEAGKTISTGLTLGETTATTGTIAGRVTTSGGGLAGATITVSKGAETVATSITGADGAFSIAEVAKGDGYTVAASKDGYQTTSESEVTVTAARTVTVDLVLRRELGDTTYVINETFDDEATGDFTQSSDGALVARTAPSVGSITIADDASRAGNKVLRINKSSSSSATLGVHNAAEQNLTGTVTIEARVQRTTTNGTPNQLAMYSYTESGWNAANPASSTNPSATFGFAGGQIMTHNVTGASTVKNVAPYSVGRWYTVRNVVDLDAGTFDFYLDDMTTPVLADQPLRTKVDDLDYFLFFINGSNVGDLLVDYFRVNTGTPYGHDDATLATVGAATVGGEVDLTASGDGLTYTGTVDAFTESVTITAAPESGFASLVVNGSPVAAGASVEVELADGSPSDPVFVTDVPIVVTAEDGSQGSYTVSISRINPSQIAGLRALSISGYELSPAFDRDRKGSENPYVVEADLESTVSSVTLAWQPGWDGQQVQVNGDLQPVGATEATVELEDGENVVEVTANSFAGDFGTYVVKLTRAAAEPALAVDVTTSTKCVGGKVVLTAAVENEADMRVDITLATPYGSTTFNALKSGKSASKAFTTRLAELPAGELTLTSTAIVDGQPVHSVQMVGYPSAGC</sequence>
<name>A0A5S4V1X3_9MICO</name>
<comment type="caution">
    <text evidence="3">The sequence shown here is derived from an EMBL/GenBank/DDBJ whole genome shotgun (WGS) entry which is preliminary data.</text>
</comment>
<gene>
    <name evidence="3" type="ORF">FYC51_05385</name>
</gene>
<dbReference type="SUPFAM" id="SSF49452">
    <property type="entry name" value="Starch-binding domain-like"/>
    <property type="match status" value="1"/>
</dbReference>
<evidence type="ECO:0000259" key="2">
    <source>
        <dbReference type="Pfam" id="PF13229"/>
    </source>
</evidence>
<dbReference type="InterPro" id="IPR039448">
    <property type="entry name" value="Beta_helix"/>
</dbReference>
<dbReference type="Pfam" id="PF12733">
    <property type="entry name" value="Cadherin-like"/>
    <property type="match status" value="2"/>
</dbReference>
<dbReference type="Gene3D" id="2.60.40.1120">
    <property type="entry name" value="Carboxypeptidase-like, regulatory domain"/>
    <property type="match status" value="2"/>
</dbReference>
<dbReference type="InterPro" id="IPR025883">
    <property type="entry name" value="Cadherin-like_domain"/>
</dbReference>
<dbReference type="SUPFAM" id="SSF51126">
    <property type="entry name" value="Pectin lyase-like"/>
    <property type="match status" value="1"/>
</dbReference>
<dbReference type="Proteomes" id="UP000325243">
    <property type="component" value="Unassembled WGS sequence"/>
</dbReference>
<dbReference type="InterPro" id="IPR008969">
    <property type="entry name" value="CarboxyPept-like_regulatory"/>
</dbReference>
<reference evidence="3 4" key="1">
    <citation type="submission" date="2019-08" db="EMBL/GenBank/DDBJ databases">
        <authorList>
            <person name="Hu J."/>
        </authorList>
    </citation>
    <scope>NUCLEOTIDE SEQUENCE [LARGE SCALE GENOMIC DNA]</scope>
    <source>
        <strain evidence="3 4">NEAU-184</strain>
    </source>
</reference>
<dbReference type="GO" id="GO:0030246">
    <property type="term" value="F:carbohydrate binding"/>
    <property type="evidence" value="ECO:0007669"/>
    <property type="project" value="InterPro"/>
</dbReference>
<evidence type="ECO:0000313" key="3">
    <source>
        <dbReference type="EMBL" id="TYL53137.1"/>
    </source>
</evidence>
<evidence type="ECO:0000313" key="4">
    <source>
        <dbReference type="Proteomes" id="UP000325243"/>
    </source>
</evidence>
<dbReference type="InterPro" id="IPR013784">
    <property type="entry name" value="Carb-bd-like_fold"/>
</dbReference>
<feature type="domain" description="Cadherin-like beta-sandwich-like" evidence="1">
    <location>
        <begin position="1164"/>
        <end position="1258"/>
    </location>
</feature>
<dbReference type="InterPro" id="IPR012334">
    <property type="entry name" value="Pectin_lyas_fold"/>
</dbReference>
<dbReference type="EMBL" id="VSSB01000001">
    <property type="protein sequence ID" value="TYL53137.1"/>
    <property type="molecule type" value="Genomic_DNA"/>
</dbReference>
<feature type="domain" description="Right handed beta helix" evidence="2">
    <location>
        <begin position="367"/>
        <end position="470"/>
    </location>
</feature>
<feature type="domain" description="Cadherin-like beta-sandwich-like" evidence="1">
    <location>
        <begin position="1074"/>
        <end position="1153"/>
    </location>
</feature>
<proteinExistence type="predicted"/>
<evidence type="ECO:0000259" key="1">
    <source>
        <dbReference type="Pfam" id="PF12733"/>
    </source>
</evidence>
<dbReference type="Pfam" id="PF13620">
    <property type="entry name" value="CarboxypepD_reg"/>
    <property type="match status" value="2"/>
</dbReference>
<dbReference type="Gene3D" id="2.160.20.10">
    <property type="entry name" value="Single-stranded right-handed beta-helix, Pectin lyase-like"/>
    <property type="match status" value="1"/>
</dbReference>
<dbReference type="InterPro" id="IPR006626">
    <property type="entry name" value="PbH1"/>
</dbReference>
<dbReference type="SUPFAM" id="SSF49464">
    <property type="entry name" value="Carboxypeptidase regulatory domain-like"/>
    <property type="match status" value="1"/>
</dbReference>
<accession>A0A5S4V1X3</accession>
<protein>
    <submittedName>
        <fullName evidence="3">Uncharacterized protein</fullName>
    </submittedName>
</protein>
<keyword evidence="4" id="KW-1185">Reference proteome</keyword>